<protein>
    <submittedName>
        <fullName evidence="2">Uncharacterized protein</fullName>
    </submittedName>
</protein>
<gene>
    <name evidence="2" type="ORF">GPJ59_11540</name>
</gene>
<dbReference type="Proteomes" id="UP000812013">
    <property type="component" value="Unassembled WGS sequence"/>
</dbReference>
<dbReference type="EMBL" id="WTFF01000061">
    <property type="protein sequence ID" value="MBW5482499.1"/>
    <property type="molecule type" value="Genomic_DNA"/>
</dbReference>
<feature type="compositionally biased region" description="Low complexity" evidence="1">
    <location>
        <begin position="1"/>
        <end position="13"/>
    </location>
</feature>
<evidence type="ECO:0000313" key="3">
    <source>
        <dbReference type="Proteomes" id="UP000812013"/>
    </source>
</evidence>
<feature type="non-terminal residue" evidence="2">
    <location>
        <position position="1"/>
    </location>
</feature>
<evidence type="ECO:0000256" key="1">
    <source>
        <dbReference type="SAM" id="MobiDB-lite"/>
    </source>
</evidence>
<reference evidence="2 3" key="1">
    <citation type="submission" date="2019-12" db="EMBL/GenBank/DDBJ databases">
        <title>Genome sequence of Streptomyces bambusae.</title>
        <authorList>
            <person name="Bansal K."/>
            <person name="Choksket S."/>
            <person name="Korpole S."/>
            <person name="Patil P.B."/>
        </authorList>
    </citation>
    <scope>NUCLEOTIDE SEQUENCE [LARGE SCALE GENOMIC DNA]</scope>
    <source>
        <strain evidence="2 3">SK60</strain>
    </source>
</reference>
<proteinExistence type="predicted"/>
<accession>A0ABS6Z542</accession>
<keyword evidence="3" id="KW-1185">Reference proteome</keyword>
<feature type="region of interest" description="Disordered" evidence="1">
    <location>
        <begin position="1"/>
        <end position="45"/>
    </location>
</feature>
<evidence type="ECO:0000313" key="2">
    <source>
        <dbReference type="EMBL" id="MBW5482499.1"/>
    </source>
</evidence>
<organism evidence="2 3">
    <name type="scientific">Streptomyces bambusae</name>
    <dbReference type="NCBI Taxonomy" id="1550616"/>
    <lineage>
        <taxon>Bacteria</taxon>
        <taxon>Bacillati</taxon>
        <taxon>Actinomycetota</taxon>
        <taxon>Actinomycetes</taxon>
        <taxon>Kitasatosporales</taxon>
        <taxon>Streptomycetaceae</taxon>
        <taxon>Streptomyces</taxon>
    </lineage>
</organism>
<sequence length="45" mass="4351">AKAGKGAAADTAPAPAPGAGPEPEQHLAGDGTDTVALRTVRSGRR</sequence>
<comment type="caution">
    <text evidence="2">The sequence shown here is derived from an EMBL/GenBank/DDBJ whole genome shotgun (WGS) entry which is preliminary data.</text>
</comment>
<name>A0ABS6Z542_9ACTN</name>